<organism evidence="1 2">
    <name type="scientific">Talaromyces pinophilus</name>
    <name type="common">Penicillium pinophilum</name>
    <dbReference type="NCBI Taxonomy" id="128442"/>
    <lineage>
        <taxon>Eukaryota</taxon>
        <taxon>Fungi</taxon>
        <taxon>Dikarya</taxon>
        <taxon>Ascomycota</taxon>
        <taxon>Pezizomycotina</taxon>
        <taxon>Eurotiomycetes</taxon>
        <taxon>Eurotiomycetidae</taxon>
        <taxon>Eurotiales</taxon>
        <taxon>Trichocomaceae</taxon>
        <taxon>Talaromyces</taxon>
        <taxon>Talaromyces sect. Talaromyces</taxon>
    </lineage>
</organism>
<sequence length="474" mass="54293">MNLEQFLIRIQSGAYEVAKQLLQHELKNEDRKQLRLVSRAIDLVVLEYPILTTLYISTLTPDLDYLEAVSKNDRLLRHVTKLVWDHSAFYLCFFLPGDSYENYKGKKSMIRAVGHSVTKLIMDTWKAQATSQMQNLENDRDIRLFTRALPFLKNVHSIVFAESFYHAVRKSPSFRTYWQFTPRQAGLPIAGYWQKVGEIYLPYPDFDQAEEAIAKLPPQGFESGFWKSLAVRGLTILHYILSNGEWNGNSSPTPCLQNLFPGLRKIALDRLPAELICPSSGGPVFDVLQESTSGIRKLNLSVPGPELLDTPGHFLTEIKSFAQMYSKSLKCIMVEVNNNDERRIPLIPAMGELLPQLALLSRLTIWMGSLYTTQEELLAFGKVVQASKSLRSLKMFELCLEDEDWEDVLDMWKQSEDLNGLDEFWLDGICYVYDADGEIISEEPYTSRTKTAIVDWLRGETTEFPLEPSPWVRV</sequence>
<name>A0A6V8H3H4_TALPI</name>
<proteinExistence type="predicted"/>
<dbReference type="EMBL" id="DF933813">
    <property type="protein sequence ID" value="GAM35879.1"/>
    <property type="molecule type" value="Genomic_DNA"/>
</dbReference>
<accession>A0A6V8H3H4</accession>
<comment type="caution">
    <text evidence="1">The sequence shown here is derived from an EMBL/GenBank/DDBJ whole genome shotgun (WGS) entry which is preliminary data.</text>
</comment>
<protein>
    <submittedName>
        <fullName evidence="1">Uncharacterized protein</fullName>
    </submittedName>
</protein>
<keyword evidence="2" id="KW-1185">Reference proteome</keyword>
<dbReference type="Proteomes" id="UP000053095">
    <property type="component" value="Unassembled WGS sequence"/>
</dbReference>
<reference evidence="2" key="1">
    <citation type="journal article" date="2015" name="Genome Announc.">
        <title>Draft genome sequence of Talaromyces cellulolyticus strain Y-94, a source of lignocellulosic biomass-degrading enzymes.</title>
        <authorList>
            <person name="Fujii T."/>
            <person name="Koike H."/>
            <person name="Sawayama S."/>
            <person name="Yano S."/>
            <person name="Inoue H."/>
        </authorList>
    </citation>
    <scope>NUCLEOTIDE SEQUENCE [LARGE SCALE GENOMIC DNA]</scope>
    <source>
        <strain evidence="2">Y-94</strain>
    </source>
</reference>
<evidence type="ECO:0000313" key="2">
    <source>
        <dbReference type="Proteomes" id="UP000053095"/>
    </source>
</evidence>
<evidence type="ECO:0000313" key="1">
    <source>
        <dbReference type="EMBL" id="GAM35879.1"/>
    </source>
</evidence>
<gene>
    <name evidence="1" type="ORF">TCE0_017r04548</name>
</gene>
<dbReference type="AlphaFoldDB" id="A0A6V8H3H4"/>